<dbReference type="EMBL" id="CP134191">
    <property type="protein sequence ID" value="WPB07556.1"/>
    <property type="molecule type" value="Genomic_DNA"/>
</dbReference>
<evidence type="ECO:0000313" key="1">
    <source>
        <dbReference type="EMBL" id="PIA95619.1"/>
    </source>
</evidence>
<dbReference type="AlphaFoldDB" id="A0A2G5HSV3"/>
<sequence>MNLRECLLSESIKRGKMGKINLNSCPSHSDVRTRSRSFNFALFAHSILPIHTSTMDPSNATRKEFTDNLVSQPLPDDANAEWKRFADAHRDLLGKLAYHDAMSENLQDTYMTPARSKNRVYFMWDFVGRTLGMIYNLPPAKNPERYNEQQKETYHDVISRSVMSKSLLTDQRPGMLNMMIESTNPEQRGRHPDLGADILAAANALPV</sequence>
<reference evidence="1 3" key="1">
    <citation type="submission" date="2015-10" db="EMBL/GenBank/DDBJ databases">
        <title>The cercosporin biosynthetic gene cluster was horizontally transferred to several fungal lineages and shown to be expanded in Cercospora beticola based on microsynteny with recipient genomes.</title>
        <authorList>
            <person name="De Jonge R."/>
            <person name="Ebert M.K."/>
            <person name="Suttle J.C."/>
            <person name="Jurick Ii W.M."/>
            <person name="Secor G.A."/>
            <person name="Thomma B.P."/>
            <person name="Van De Peer Y."/>
            <person name="Bolton M.D."/>
        </authorList>
    </citation>
    <scope>NUCLEOTIDE SEQUENCE [LARGE SCALE GENOMIC DNA]</scope>
    <source>
        <strain evidence="1 3">09-40</strain>
    </source>
</reference>
<dbReference type="OrthoDB" id="5282002at2759"/>
<evidence type="ECO:0000313" key="3">
    <source>
        <dbReference type="Proteomes" id="UP000230605"/>
    </source>
</evidence>
<gene>
    <name evidence="1" type="ORF">CB0940_10825</name>
    <name evidence="2" type="ORF">RHO25_012217</name>
</gene>
<name>A0A2G5HSV3_CERBT</name>
<keyword evidence="4" id="KW-1185">Reference proteome</keyword>
<dbReference type="Proteomes" id="UP000230605">
    <property type="component" value="Chromosome 8"/>
</dbReference>
<dbReference type="EMBL" id="LKMD01000103">
    <property type="protein sequence ID" value="PIA95619.1"/>
    <property type="molecule type" value="Genomic_DNA"/>
</dbReference>
<evidence type="ECO:0000313" key="2">
    <source>
        <dbReference type="EMBL" id="WPB07556.1"/>
    </source>
</evidence>
<dbReference type="Proteomes" id="UP001302367">
    <property type="component" value="Chromosome 8"/>
</dbReference>
<protein>
    <submittedName>
        <fullName evidence="1">Uncharacterized protein</fullName>
    </submittedName>
</protein>
<reference evidence="2 4" key="2">
    <citation type="submission" date="2023-09" db="EMBL/GenBank/DDBJ databases">
        <title>Complete-Gapless Cercospora beticola genome.</title>
        <authorList>
            <person name="Wyatt N.A."/>
            <person name="Spanner R.E."/>
            <person name="Bolton M.D."/>
        </authorList>
    </citation>
    <scope>NUCLEOTIDE SEQUENCE [LARGE SCALE GENOMIC DNA]</scope>
    <source>
        <strain evidence="2">Cb09-40</strain>
    </source>
</reference>
<accession>A0A2G5HSV3</accession>
<organism evidence="1 3">
    <name type="scientific">Cercospora beticola</name>
    <name type="common">Sugarbeet leaf spot fungus</name>
    <dbReference type="NCBI Taxonomy" id="122368"/>
    <lineage>
        <taxon>Eukaryota</taxon>
        <taxon>Fungi</taxon>
        <taxon>Dikarya</taxon>
        <taxon>Ascomycota</taxon>
        <taxon>Pezizomycotina</taxon>
        <taxon>Dothideomycetes</taxon>
        <taxon>Dothideomycetidae</taxon>
        <taxon>Mycosphaerellales</taxon>
        <taxon>Mycosphaerellaceae</taxon>
        <taxon>Cercospora</taxon>
    </lineage>
</organism>
<evidence type="ECO:0000313" key="4">
    <source>
        <dbReference type="Proteomes" id="UP001302367"/>
    </source>
</evidence>
<proteinExistence type="predicted"/>